<dbReference type="AlphaFoldDB" id="B4W4V7"/>
<dbReference type="HOGENOM" id="CLU_2060399_0_0_3"/>
<dbReference type="RefSeq" id="WP_006106346.1">
    <property type="nucleotide sequence ID" value="NZ_DS989881.1"/>
</dbReference>
<gene>
    <name evidence="2" type="ORF">MC7420_1531</name>
</gene>
<feature type="compositionally biased region" description="Basic and acidic residues" evidence="1">
    <location>
        <begin position="40"/>
        <end position="58"/>
    </location>
</feature>
<evidence type="ECO:0000313" key="3">
    <source>
        <dbReference type="Proteomes" id="UP000003835"/>
    </source>
</evidence>
<protein>
    <submittedName>
        <fullName evidence="2">Uncharacterized protein</fullName>
    </submittedName>
</protein>
<reference evidence="2 3" key="1">
    <citation type="submission" date="2008-07" db="EMBL/GenBank/DDBJ databases">
        <authorList>
            <person name="Tandeau de Marsac N."/>
            <person name="Ferriera S."/>
            <person name="Johnson J."/>
            <person name="Kravitz S."/>
            <person name="Beeson K."/>
            <person name="Sutton G."/>
            <person name="Rogers Y.-H."/>
            <person name="Friedman R."/>
            <person name="Frazier M."/>
            <person name="Venter J.C."/>
        </authorList>
    </citation>
    <scope>NUCLEOTIDE SEQUENCE [LARGE SCALE GENOMIC DNA]</scope>
    <source>
        <strain evidence="2 3">PCC 7420</strain>
    </source>
</reference>
<proteinExistence type="predicted"/>
<dbReference type="OrthoDB" id="574342at2"/>
<dbReference type="GO" id="GO:0006355">
    <property type="term" value="P:regulation of DNA-templated transcription"/>
    <property type="evidence" value="ECO:0007669"/>
    <property type="project" value="InterPro"/>
</dbReference>
<accession>B4W4V7</accession>
<dbReference type="SUPFAM" id="SSF47598">
    <property type="entry name" value="Ribbon-helix-helix"/>
    <property type="match status" value="1"/>
</dbReference>
<evidence type="ECO:0000313" key="2">
    <source>
        <dbReference type="EMBL" id="EDX70787.1"/>
    </source>
</evidence>
<sequence>MSQKKNRKPLTDTLAQQFVYGENPKDTTPDASQEPTPTQPKEDKTPPRKSDTKRDRSSSKAPSTDSTPSTSEPMSENNSKTLGVKLPSQSRLMDKFQVPSKEATVRFTVDLPISMHRKLSLLAARTGKKKAEIVRVLLDETLKDLEGD</sequence>
<dbReference type="STRING" id="118168.MC7420_1531"/>
<dbReference type="InterPro" id="IPR010985">
    <property type="entry name" value="Ribbon_hlx_hlx"/>
</dbReference>
<dbReference type="EMBL" id="DS989881">
    <property type="protein sequence ID" value="EDX70787.1"/>
    <property type="molecule type" value="Genomic_DNA"/>
</dbReference>
<feature type="compositionally biased region" description="Low complexity" evidence="1">
    <location>
        <begin position="59"/>
        <end position="75"/>
    </location>
</feature>
<keyword evidence="3" id="KW-1185">Reference proteome</keyword>
<dbReference type="eggNOG" id="ENOG502ZDQ2">
    <property type="taxonomic scope" value="Bacteria"/>
</dbReference>
<feature type="region of interest" description="Disordered" evidence="1">
    <location>
        <begin position="1"/>
        <end position="90"/>
    </location>
</feature>
<name>B4W4V7_9CYAN</name>
<organism evidence="2 3">
    <name type="scientific">Coleofasciculus chthonoplastes PCC 7420</name>
    <dbReference type="NCBI Taxonomy" id="118168"/>
    <lineage>
        <taxon>Bacteria</taxon>
        <taxon>Bacillati</taxon>
        <taxon>Cyanobacteriota</taxon>
        <taxon>Cyanophyceae</taxon>
        <taxon>Coleofasciculales</taxon>
        <taxon>Coleofasciculaceae</taxon>
        <taxon>Coleofasciculus</taxon>
    </lineage>
</organism>
<feature type="compositionally biased region" description="Polar residues" evidence="1">
    <location>
        <begin position="76"/>
        <end position="90"/>
    </location>
</feature>
<dbReference type="Proteomes" id="UP000003835">
    <property type="component" value="Unassembled WGS sequence"/>
</dbReference>
<evidence type="ECO:0000256" key="1">
    <source>
        <dbReference type="SAM" id="MobiDB-lite"/>
    </source>
</evidence>